<keyword evidence="6 13" id="KW-0694">RNA-binding</keyword>
<evidence type="ECO:0000256" key="2">
    <source>
        <dbReference type="ARBA" id="ARBA00022552"/>
    </source>
</evidence>
<feature type="binding site" evidence="13">
    <location>
        <position position="197"/>
    </location>
    <ligand>
        <name>S-adenosyl-L-methionine</name>
        <dbReference type="ChEBI" id="CHEBI:59789"/>
    </ligand>
</feature>
<evidence type="ECO:0000256" key="13">
    <source>
        <dbReference type="PROSITE-ProRule" id="PRU01026"/>
    </source>
</evidence>
<sequence length="471" mass="52832">MRKTDALLISIIPWTRTVLFEASSLLVIMAACGGCRFFVLTLRTLCGTSRSASPCSLPLTKHRTLSTSARTYTLDPFPSGSRKTPAQVGKPERISPSTGGIQRNLSAVAVPLQGQFRPLCRYDPLDLGDVDENTQKALACKHLRRFIVDPSLARIVTNHLAGDIDDGKAVIFECNPGPGVLTRALLNCGAQRVVALESDTNFLPELKDLESKLEGQLDVVHCDFFKLDPIGHGSMKPPVMYSEKLFSDLAISEVPWSADVPVKIVGIFSQRNEKNILWKLIYNLFERRSIFRYGRVELIMFISQKEYTKLVTRPRDYKNYQAFSVLWQMACDIELLHEEPLSSFLTVSKKTGRPSSKNTQSQSDNLCLVRITPREDLFNSHLTPLNGSTLVLMLKQCLAKRKSRLIEQINSWSPGSGSELISKLGFLDDTMTGDVYPDEFKHLFELMEQSGNFTESWLYEETLETTNTGHA</sequence>
<dbReference type="PANTHER" id="PTHR11727">
    <property type="entry name" value="DIMETHYLADENOSINE TRANSFERASE"/>
    <property type="match status" value="1"/>
</dbReference>
<evidence type="ECO:0000256" key="8">
    <source>
        <dbReference type="ARBA" id="ARBA00023015"/>
    </source>
</evidence>
<dbReference type="InterPro" id="IPR020598">
    <property type="entry name" value="rRNA_Ade_methylase_Trfase_N"/>
</dbReference>
<organism evidence="17 18">
    <name type="scientific">Onychostoma macrolepis</name>
    <dbReference type="NCBI Taxonomy" id="369639"/>
    <lineage>
        <taxon>Eukaryota</taxon>
        <taxon>Metazoa</taxon>
        <taxon>Chordata</taxon>
        <taxon>Craniata</taxon>
        <taxon>Vertebrata</taxon>
        <taxon>Euteleostomi</taxon>
        <taxon>Actinopterygii</taxon>
        <taxon>Neopterygii</taxon>
        <taxon>Teleostei</taxon>
        <taxon>Ostariophysi</taxon>
        <taxon>Cypriniformes</taxon>
        <taxon>Cyprinidae</taxon>
        <taxon>Acrossocheilinae</taxon>
        <taxon>Onychostoma</taxon>
    </lineage>
</organism>
<evidence type="ECO:0000256" key="15">
    <source>
        <dbReference type="SAM" id="MobiDB-lite"/>
    </source>
</evidence>
<dbReference type="AlphaFoldDB" id="A0A7J6C3X8"/>
<feature type="domain" description="Ribosomal RNA adenine methylase transferase N-terminal" evidence="16">
    <location>
        <begin position="152"/>
        <end position="351"/>
    </location>
</feature>
<dbReference type="SMART" id="SM00650">
    <property type="entry name" value="rADc"/>
    <property type="match status" value="1"/>
</dbReference>
<comment type="caution">
    <text evidence="13">Lacks conserved residue(s) required for the propagation of feature annotation.</text>
</comment>
<evidence type="ECO:0000256" key="11">
    <source>
        <dbReference type="ARBA" id="ARBA00052995"/>
    </source>
</evidence>
<keyword evidence="9" id="KW-0496">Mitochondrion</keyword>
<comment type="catalytic activity">
    <reaction evidence="11">
        <text>adenosine in rRNA + S-adenosyl-L-methionine = N(6)-methyladenosine in rRNA + S-adenosyl-L-homocysteine + H(+)</text>
        <dbReference type="Rhea" id="RHEA:58728"/>
        <dbReference type="Rhea" id="RHEA-COMP:15198"/>
        <dbReference type="Rhea" id="RHEA-COMP:15199"/>
        <dbReference type="ChEBI" id="CHEBI:15378"/>
        <dbReference type="ChEBI" id="CHEBI:57856"/>
        <dbReference type="ChEBI" id="CHEBI:59789"/>
        <dbReference type="ChEBI" id="CHEBI:74411"/>
        <dbReference type="ChEBI" id="CHEBI:74449"/>
    </reaction>
</comment>
<name>A0A7J6C3X8_9TELE</name>
<dbReference type="PROSITE" id="PS51257">
    <property type="entry name" value="PROKAR_LIPOPROTEIN"/>
    <property type="match status" value="1"/>
</dbReference>
<dbReference type="SUPFAM" id="SSF53335">
    <property type="entry name" value="S-adenosyl-L-methionine-dependent methyltransferases"/>
    <property type="match status" value="1"/>
</dbReference>
<feature type="binding site" evidence="13">
    <location>
        <position position="147"/>
    </location>
    <ligand>
        <name>S-adenosyl-L-methionine</name>
        <dbReference type="ChEBI" id="CHEBI:59789"/>
    </ligand>
</feature>
<evidence type="ECO:0000256" key="6">
    <source>
        <dbReference type="ARBA" id="ARBA00022884"/>
    </source>
</evidence>
<evidence type="ECO:0000256" key="10">
    <source>
        <dbReference type="ARBA" id="ARBA00023163"/>
    </source>
</evidence>
<dbReference type="InterPro" id="IPR001737">
    <property type="entry name" value="KsgA/Erm"/>
</dbReference>
<feature type="binding site" evidence="13">
    <location>
        <position position="223"/>
    </location>
    <ligand>
        <name>S-adenosyl-L-methionine</name>
        <dbReference type="ChEBI" id="CHEBI:59789"/>
    </ligand>
</feature>
<keyword evidence="4 13" id="KW-0808">Transferase</keyword>
<dbReference type="FunFam" id="3.40.50.150:FF:000209">
    <property type="entry name" value="rRNA adenine N(6)-methyltransferase"/>
    <property type="match status" value="1"/>
</dbReference>
<dbReference type="GO" id="GO:0005759">
    <property type="term" value="C:mitochondrial matrix"/>
    <property type="evidence" value="ECO:0007669"/>
    <property type="project" value="TreeGrafter"/>
</dbReference>
<evidence type="ECO:0000313" key="18">
    <source>
        <dbReference type="Proteomes" id="UP000579812"/>
    </source>
</evidence>
<comment type="subunit">
    <text evidence="12">Homodimer. Component of the mitochondrial transcription initiation complex, composed at least of TFB2M, TFAM and POLRMT. In this complex TFAM recruits POLRMT to the promoter whereas TFB2M induces structural changes in POLRMT to enable promoter opening and trapping of the DNA non-template strand. Interacts with mitochondrial RNA polymerase POLRMT. Interacts with TFAM.</text>
</comment>
<dbReference type="GO" id="GO:0003723">
    <property type="term" value="F:RNA binding"/>
    <property type="evidence" value="ECO:0007669"/>
    <property type="project" value="UniProtKB-UniRule"/>
</dbReference>
<keyword evidence="2 14" id="KW-0698">rRNA processing</keyword>
<evidence type="ECO:0000256" key="7">
    <source>
        <dbReference type="ARBA" id="ARBA00022946"/>
    </source>
</evidence>
<keyword evidence="8" id="KW-0805">Transcription regulation</keyword>
<keyword evidence="18" id="KW-1185">Reference proteome</keyword>
<reference evidence="17 18" key="1">
    <citation type="submission" date="2020-04" db="EMBL/GenBank/DDBJ databases">
        <title>Chromosome-level genome assembly of a cyprinid fish Onychostoma macrolepis by integration of Nanopore Sequencing, Bionano and Hi-C technology.</title>
        <authorList>
            <person name="Wang D."/>
        </authorList>
    </citation>
    <scope>NUCLEOTIDE SEQUENCE [LARGE SCALE GENOMIC DNA]</scope>
    <source>
        <strain evidence="17">SWU-2019</strain>
        <tissue evidence="17">Muscle</tissue>
    </source>
</reference>
<comment type="subcellular location">
    <subcellularLocation>
        <location evidence="1">Mitochondrion</location>
    </subcellularLocation>
</comment>
<evidence type="ECO:0000256" key="14">
    <source>
        <dbReference type="RuleBase" id="RU362106"/>
    </source>
</evidence>
<dbReference type="PANTHER" id="PTHR11727:SF13">
    <property type="entry name" value="DIMETHYLADENOSINE TRANSFERASE 2, MITOCHONDRIAL"/>
    <property type="match status" value="1"/>
</dbReference>
<dbReference type="Gene3D" id="3.40.50.150">
    <property type="entry name" value="Vaccinia Virus protein VP39"/>
    <property type="match status" value="1"/>
</dbReference>
<evidence type="ECO:0000256" key="12">
    <source>
        <dbReference type="ARBA" id="ARBA00062295"/>
    </source>
</evidence>
<proteinExistence type="inferred from homology"/>
<evidence type="ECO:0000256" key="4">
    <source>
        <dbReference type="ARBA" id="ARBA00022679"/>
    </source>
</evidence>
<dbReference type="Pfam" id="PF00398">
    <property type="entry name" value="RrnaAD"/>
    <property type="match status" value="1"/>
</dbReference>
<dbReference type="InterPro" id="IPR029063">
    <property type="entry name" value="SAM-dependent_MTases_sf"/>
</dbReference>
<comment type="similarity">
    <text evidence="13 14">Belongs to the class I-like SAM-binding methyltransferase superfamily. rRNA adenine N(6)-methyltransferase family.</text>
</comment>
<keyword evidence="10" id="KW-0804">Transcription</keyword>
<evidence type="ECO:0000256" key="3">
    <source>
        <dbReference type="ARBA" id="ARBA00022603"/>
    </source>
</evidence>
<evidence type="ECO:0000259" key="16">
    <source>
        <dbReference type="SMART" id="SM00650"/>
    </source>
</evidence>
<feature type="region of interest" description="Disordered" evidence="15">
    <location>
        <begin position="76"/>
        <end position="99"/>
    </location>
</feature>
<dbReference type="GO" id="GO:0006391">
    <property type="term" value="P:transcription initiation at mitochondrial promoter"/>
    <property type="evidence" value="ECO:0007669"/>
    <property type="project" value="TreeGrafter"/>
</dbReference>
<evidence type="ECO:0000256" key="1">
    <source>
        <dbReference type="ARBA" id="ARBA00004173"/>
    </source>
</evidence>
<dbReference type="PROSITE" id="PS51689">
    <property type="entry name" value="SAM_RNA_A_N6_MT"/>
    <property type="match status" value="1"/>
</dbReference>
<comment type="caution">
    <text evidence="17">The sequence shown here is derived from an EMBL/GenBank/DDBJ whole genome shotgun (WGS) entry which is preliminary data.</text>
</comment>
<dbReference type="GO" id="GO:0034246">
    <property type="term" value="F:mitochondrial transcription factor activity"/>
    <property type="evidence" value="ECO:0007669"/>
    <property type="project" value="TreeGrafter"/>
</dbReference>
<dbReference type="GO" id="GO:0000179">
    <property type="term" value="F:rRNA (adenine-N6,N6-)-dimethyltransferase activity"/>
    <property type="evidence" value="ECO:0007669"/>
    <property type="project" value="UniProtKB-UniRule"/>
</dbReference>
<dbReference type="EC" id="2.1.1.-" evidence="14"/>
<evidence type="ECO:0000313" key="17">
    <source>
        <dbReference type="EMBL" id="KAF4101989.1"/>
    </source>
</evidence>
<dbReference type="EMBL" id="JAAMOB010000017">
    <property type="protein sequence ID" value="KAF4101989.1"/>
    <property type="molecule type" value="Genomic_DNA"/>
</dbReference>
<keyword evidence="5 13" id="KW-0949">S-adenosyl-L-methionine</keyword>
<dbReference type="CDD" id="cd02440">
    <property type="entry name" value="AdoMet_MTases"/>
    <property type="match status" value="1"/>
</dbReference>
<gene>
    <name evidence="17" type="ORF">G5714_016789</name>
</gene>
<keyword evidence="3 13" id="KW-0489">Methyltransferase</keyword>
<evidence type="ECO:0000256" key="9">
    <source>
        <dbReference type="ARBA" id="ARBA00023128"/>
    </source>
</evidence>
<dbReference type="Proteomes" id="UP000579812">
    <property type="component" value="Unassembled WGS sequence"/>
</dbReference>
<evidence type="ECO:0000256" key="5">
    <source>
        <dbReference type="ARBA" id="ARBA00022691"/>
    </source>
</evidence>
<protein>
    <recommendedName>
        <fullName evidence="14">rRNA adenine N(6)-methyltransferase</fullName>
        <ecNumber evidence="14">2.1.1.-</ecNumber>
    </recommendedName>
</protein>
<accession>A0A7J6C3X8</accession>
<keyword evidence="7" id="KW-0809">Transit peptide</keyword>